<dbReference type="EC" id="2.7.7.7" evidence="12"/>
<comment type="similarity">
    <text evidence="1 12">Belongs to the DNA polymerase type-B family.</text>
</comment>
<keyword evidence="3 12" id="KW-0548">Nucleotidyltransferase</keyword>
<evidence type="ECO:0000256" key="11">
    <source>
        <dbReference type="ARBA" id="ARBA00049244"/>
    </source>
</evidence>
<keyword evidence="6" id="KW-0378">Hydrolase</keyword>
<evidence type="ECO:0000256" key="10">
    <source>
        <dbReference type="ARBA" id="ARBA00023125"/>
    </source>
</evidence>
<dbReference type="GO" id="GO:0003677">
    <property type="term" value="F:DNA binding"/>
    <property type="evidence" value="ECO:0007669"/>
    <property type="project" value="UniProtKB-KW"/>
</dbReference>
<dbReference type="Gene3D" id="4.10.80.20">
    <property type="entry name" value="DNA polymerase, domain 5"/>
    <property type="match status" value="1"/>
</dbReference>
<evidence type="ECO:0000256" key="7">
    <source>
        <dbReference type="ARBA" id="ARBA00022839"/>
    </source>
</evidence>
<dbReference type="GO" id="GO:0000166">
    <property type="term" value="F:nucleotide binding"/>
    <property type="evidence" value="ECO:0007669"/>
    <property type="project" value="InterPro"/>
</dbReference>
<keyword evidence="2 12" id="KW-0808">Transferase</keyword>
<evidence type="ECO:0000256" key="5">
    <source>
        <dbReference type="ARBA" id="ARBA00022722"/>
    </source>
</evidence>
<keyword evidence="5" id="KW-0540">Nuclease</keyword>
<gene>
    <name evidence="14" type="ORF">KAREZI_10</name>
</gene>
<sequence length="579" mass="67195">MSRNRPVYVADFEATTDPNDCRVWAWGVMDIYNQENWTYDHDIQSFINWLSSSNCEMYFHNLKYDGSFIVNWLLHNGFTHVEDEPKQKFQFSTVISGMGQWYVIEINFGWVNRKKSIVKIYDSLKKLPFKVSQIAKGFKLDQLKGDIDYHKPRPIGYVMDKEELDYLYNDLKIVADALVIQFEQGLDKMTNGSDALAGFKDIIGKKGYEKLFPVYDLELNEQVRMAYRGGFTWVNPKFQGQPIDGGRVYDVNSMYPAMMMYKELPVGMPQIFFGEYEYDPEYPLYIQHLRCYFDVKEDHIPCIQIKGHVFFKKNEYITSTQDHYVDLYVTNVDLELIKDHYNLTDVEYVKGYKFRSQTGIFKDYIEKWMEVKSSPDSTAAQVILAKLMLNSLYGKFATNPNVTGKVPYLKENGALAFRKGEESFRDPIYTPMGCFITAYARENVIRTAQKLQHRFIYADTDSIHVAGLEEAEAIADQIHPSKLGYWDHETTFEKAMYLRQKTYFLVTCSKENEKGKLIPALPSEATNRKNKIACAGMNDTIKGKVTFEEFRIGFKSNGSLKPKQVFGGVVLMDQPFEIK</sequence>
<evidence type="ECO:0000256" key="1">
    <source>
        <dbReference type="ARBA" id="ARBA00005755"/>
    </source>
</evidence>
<comment type="catalytic activity">
    <reaction evidence="11 12">
        <text>DNA(n) + a 2'-deoxyribonucleoside 5'-triphosphate = DNA(n+1) + diphosphate</text>
        <dbReference type="Rhea" id="RHEA:22508"/>
        <dbReference type="Rhea" id="RHEA-COMP:17339"/>
        <dbReference type="Rhea" id="RHEA-COMP:17340"/>
        <dbReference type="ChEBI" id="CHEBI:33019"/>
        <dbReference type="ChEBI" id="CHEBI:61560"/>
        <dbReference type="ChEBI" id="CHEBI:173112"/>
        <dbReference type="EC" id="2.7.7.7"/>
    </reaction>
</comment>
<dbReference type="PROSITE" id="PS00116">
    <property type="entry name" value="DNA_POLYMERASE_B"/>
    <property type="match status" value="1"/>
</dbReference>
<dbReference type="InterPro" id="IPR043502">
    <property type="entry name" value="DNA/RNA_pol_sf"/>
</dbReference>
<dbReference type="Gene3D" id="3.90.1600.10">
    <property type="entry name" value="Palm domain of DNA polymerase"/>
    <property type="match status" value="1"/>
</dbReference>
<dbReference type="GO" id="GO:0003887">
    <property type="term" value="F:DNA-directed DNA polymerase activity"/>
    <property type="evidence" value="ECO:0007669"/>
    <property type="project" value="UniProtKB-KW"/>
</dbReference>
<evidence type="ECO:0000256" key="4">
    <source>
        <dbReference type="ARBA" id="ARBA00022705"/>
    </source>
</evidence>
<dbReference type="InterPro" id="IPR012337">
    <property type="entry name" value="RNaseH-like_sf"/>
</dbReference>
<dbReference type="Gene3D" id="3.30.1770.10">
    <property type="entry name" value="TPR 1 domain of DNA polymerase"/>
    <property type="match status" value="1"/>
</dbReference>
<dbReference type="SUPFAM" id="SSF56672">
    <property type="entry name" value="DNA/RNA polymerases"/>
    <property type="match status" value="1"/>
</dbReference>
<evidence type="ECO:0000313" key="14">
    <source>
        <dbReference type="EMBL" id="QDH50332.1"/>
    </source>
</evidence>
<dbReference type="InterPro" id="IPR017964">
    <property type="entry name" value="DNA-dir_DNA_pol_B_CS"/>
</dbReference>
<evidence type="ECO:0000256" key="9">
    <source>
        <dbReference type="ARBA" id="ARBA00023109"/>
    </source>
</evidence>
<dbReference type="InterPro" id="IPR036397">
    <property type="entry name" value="RNaseH_sf"/>
</dbReference>
<dbReference type="Pfam" id="PF03175">
    <property type="entry name" value="DNA_pol_B_2"/>
    <property type="match status" value="1"/>
</dbReference>
<keyword evidence="7" id="KW-0269">Exonuclease</keyword>
<dbReference type="EMBL" id="MN082625">
    <property type="protein sequence ID" value="QDH50332.1"/>
    <property type="molecule type" value="Genomic_DNA"/>
</dbReference>
<feature type="domain" description="DNA-directed DNA polymerase family B mitochondria/virus" evidence="13">
    <location>
        <begin position="52"/>
        <end position="478"/>
    </location>
</feature>
<evidence type="ECO:0000256" key="6">
    <source>
        <dbReference type="ARBA" id="ARBA00022801"/>
    </source>
</evidence>
<dbReference type="InterPro" id="IPR004868">
    <property type="entry name" value="DNA-dir_DNA_pol_B_mt/vir"/>
</dbReference>
<dbReference type="InterPro" id="IPR023211">
    <property type="entry name" value="DNA_pol_palm_dom_sf"/>
</dbReference>
<keyword evidence="10 12" id="KW-0238">DNA-binding</keyword>
<keyword evidence="9" id="KW-1194">Viral DNA replication</keyword>
<dbReference type="Proteomes" id="UP000317352">
    <property type="component" value="Genome"/>
</dbReference>
<dbReference type="GO" id="GO:0039693">
    <property type="term" value="P:viral DNA genome replication"/>
    <property type="evidence" value="ECO:0007669"/>
    <property type="project" value="UniProtKB-KW"/>
</dbReference>
<reference evidence="14 15" key="1">
    <citation type="submission" date="2019-06" db="EMBL/GenBank/DDBJ databases">
        <authorList>
            <person name="Sanders K."/>
            <person name="Barth R."/>
            <person name="Bowles K."/>
            <person name="Glasgow G."/>
            <person name="Gloe M."/>
            <person name="Lewis H."/>
            <person name="McGough T."/>
            <person name="Nutbrown S."/>
            <person name="Romulus S."/>
            <person name="Sergiano J."/>
            <person name="Shin D."/>
            <person name="Suresh M."/>
            <person name="Johnson A."/>
            <person name="Temple L."/>
        </authorList>
    </citation>
    <scope>NUCLEOTIDE SEQUENCE [LARGE SCALE GENOMIC DNA]</scope>
</reference>
<dbReference type="PANTHER" id="PTHR33568:SF3">
    <property type="entry name" value="DNA-DIRECTED DNA POLYMERASE"/>
    <property type="match status" value="1"/>
</dbReference>
<name>A0A514AAN4_9CAUD</name>
<evidence type="ECO:0000256" key="8">
    <source>
        <dbReference type="ARBA" id="ARBA00022932"/>
    </source>
</evidence>
<dbReference type="PANTHER" id="PTHR33568">
    <property type="entry name" value="DNA POLYMERASE"/>
    <property type="match status" value="1"/>
</dbReference>
<keyword evidence="8 12" id="KW-0239">DNA-directed DNA polymerase</keyword>
<dbReference type="Gene3D" id="3.30.420.10">
    <property type="entry name" value="Ribonuclease H-like superfamily/Ribonuclease H"/>
    <property type="match status" value="1"/>
</dbReference>
<evidence type="ECO:0000256" key="2">
    <source>
        <dbReference type="ARBA" id="ARBA00022679"/>
    </source>
</evidence>
<dbReference type="GO" id="GO:0004527">
    <property type="term" value="F:exonuclease activity"/>
    <property type="evidence" value="ECO:0007669"/>
    <property type="project" value="UniProtKB-KW"/>
</dbReference>
<dbReference type="InterPro" id="IPR006172">
    <property type="entry name" value="DNA-dir_DNA_pol_B"/>
</dbReference>
<accession>A0A514AAN4</accession>
<dbReference type="SMR" id="A0A514AAN4"/>
<dbReference type="SUPFAM" id="SSF53098">
    <property type="entry name" value="Ribonuclease H-like"/>
    <property type="match status" value="1"/>
</dbReference>
<organism evidence="14 15">
    <name type="scientific">Bacillus phage Karezi</name>
    <dbReference type="NCBI Taxonomy" id="2591398"/>
    <lineage>
        <taxon>Viruses</taxon>
        <taxon>Duplodnaviria</taxon>
        <taxon>Heunggongvirae</taxon>
        <taxon>Uroviricota</taxon>
        <taxon>Caudoviricetes</taxon>
        <taxon>Salasmaviridae</taxon>
        <taxon>Tatarstanvirinae</taxon>
        <taxon>Karezivirus</taxon>
        <taxon>Karezivirus karezi</taxon>
    </lineage>
</organism>
<dbReference type="Gene3D" id="1.10.287.690">
    <property type="entry name" value="Helix hairpin bin"/>
    <property type="match status" value="1"/>
</dbReference>
<keyword evidence="4 12" id="KW-0235">DNA replication</keyword>
<protein>
    <recommendedName>
        <fullName evidence="12">DNA polymerase</fullName>
        <ecNumber evidence="12">2.7.7.7</ecNumber>
    </recommendedName>
</protein>
<evidence type="ECO:0000313" key="15">
    <source>
        <dbReference type="Proteomes" id="UP000317352"/>
    </source>
</evidence>
<proteinExistence type="inferred from homology"/>
<dbReference type="GO" id="GO:0006260">
    <property type="term" value="P:DNA replication"/>
    <property type="evidence" value="ECO:0007669"/>
    <property type="project" value="UniProtKB-KW"/>
</dbReference>
<evidence type="ECO:0000259" key="13">
    <source>
        <dbReference type="Pfam" id="PF03175"/>
    </source>
</evidence>
<keyword evidence="15" id="KW-1185">Reference proteome</keyword>
<dbReference type="SMART" id="SM00486">
    <property type="entry name" value="POLBc"/>
    <property type="match status" value="1"/>
</dbReference>
<dbReference type="Gene3D" id="4.10.80.30">
    <property type="entry name" value="DNA polymerase, domain 6"/>
    <property type="match status" value="1"/>
</dbReference>
<evidence type="ECO:0000256" key="3">
    <source>
        <dbReference type="ARBA" id="ARBA00022695"/>
    </source>
</evidence>
<evidence type="ECO:0000256" key="12">
    <source>
        <dbReference type="RuleBase" id="RU000442"/>
    </source>
</evidence>
<dbReference type="PRINTS" id="PR00106">
    <property type="entry name" value="DNAPOLB"/>
</dbReference>